<keyword evidence="7" id="KW-0004">4Fe-4S</keyword>
<dbReference type="InterPro" id="IPR029057">
    <property type="entry name" value="PRTase-like"/>
</dbReference>
<evidence type="ECO:0000256" key="9">
    <source>
        <dbReference type="PIRSR" id="PIRSR000485-1"/>
    </source>
</evidence>
<dbReference type="RefSeq" id="WP_257767975.1">
    <property type="nucleotide sequence ID" value="NZ_CP102480.1"/>
</dbReference>
<dbReference type="PANTHER" id="PTHR11907">
    <property type="entry name" value="AMIDOPHOSPHORIBOSYLTRANSFERASE"/>
    <property type="match status" value="1"/>
</dbReference>
<proteinExistence type="inferred from homology"/>
<evidence type="ECO:0000313" key="14">
    <source>
        <dbReference type="EMBL" id="UUX49372.1"/>
    </source>
</evidence>
<dbReference type="KEGG" id="naci:NUH88_18470"/>
<feature type="binding site" evidence="7 10">
    <location>
        <position position="373"/>
    </location>
    <ligand>
        <name>Mg(2+)</name>
        <dbReference type="ChEBI" id="CHEBI:18420"/>
    </ligand>
</feature>
<evidence type="ECO:0000256" key="3">
    <source>
        <dbReference type="ARBA" id="ARBA00022676"/>
    </source>
</evidence>
<comment type="similarity">
    <text evidence="2 7 8">In the C-terminal section; belongs to the purine/pyrimidine phosphoribosyltransferase family.</text>
</comment>
<comment type="pathway">
    <text evidence="1 7 8">Purine metabolism; IMP biosynthesis via de novo pathway; N(1)-(5-phospho-D-ribosyl)glycinamide from 5-phospho-alpha-D-ribose 1-diphosphate: step 1/2.</text>
</comment>
<keyword evidence="6 7" id="KW-0315">Glutamine amidotransferase</keyword>
<feature type="active site" description="Nucleophile" evidence="7 9">
    <location>
        <position position="27"/>
    </location>
</feature>
<evidence type="ECO:0000259" key="13">
    <source>
        <dbReference type="PROSITE" id="PS51278"/>
    </source>
</evidence>
<dbReference type="GO" id="GO:0000287">
    <property type="term" value="F:magnesium ion binding"/>
    <property type="evidence" value="ECO:0007669"/>
    <property type="project" value="UniProtKB-UniRule"/>
</dbReference>
<dbReference type="InterPro" id="IPR029055">
    <property type="entry name" value="Ntn_hydrolases_N"/>
</dbReference>
<keyword evidence="4 7" id="KW-0808">Transferase</keyword>
<feature type="binding site" evidence="7 10">
    <location>
        <position position="311"/>
    </location>
    <ligand>
        <name>Mg(2+)</name>
        <dbReference type="ChEBI" id="CHEBI:18420"/>
    </ligand>
</feature>
<keyword evidence="7 11" id="KW-0408">Iron</keyword>
<evidence type="ECO:0000256" key="10">
    <source>
        <dbReference type="PIRSR" id="PIRSR000485-2"/>
    </source>
</evidence>
<dbReference type="InterPro" id="IPR000836">
    <property type="entry name" value="PRTase_dom"/>
</dbReference>
<evidence type="ECO:0000256" key="11">
    <source>
        <dbReference type="PIRSR" id="PIRSR000485-3"/>
    </source>
</evidence>
<evidence type="ECO:0000313" key="15">
    <source>
        <dbReference type="Proteomes" id="UP001060336"/>
    </source>
</evidence>
<dbReference type="HAMAP" id="MF_01931">
    <property type="entry name" value="PurF"/>
    <property type="match status" value="1"/>
</dbReference>
<dbReference type="Proteomes" id="UP001060336">
    <property type="component" value="Chromosome"/>
</dbReference>
<dbReference type="CDD" id="cd00715">
    <property type="entry name" value="GPATase_N"/>
    <property type="match status" value="1"/>
</dbReference>
<dbReference type="Pfam" id="PF00156">
    <property type="entry name" value="Pribosyltran"/>
    <property type="match status" value="1"/>
</dbReference>
<comment type="catalytic activity">
    <reaction evidence="7 8">
        <text>5-phospho-beta-D-ribosylamine + L-glutamate + diphosphate = 5-phospho-alpha-D-ribose 1-diphosphate + L-glutamine + H2O</text>
        <dbReference type="Rhea" id="RHEA:14905"/>
        <dbReference type="ChEBI" id="CHEBI:15377"/>
        <dbReference type="ChEBI" id="CHEBI:29985"/>
        <dbReference type="ChEBI" id="CHEBI:33019"/>
        <dbReference type="ChEBI" id="CHEBI:58017"/>
        <dbReference type="ChEBI" id="CHEBI:58359"/>
        <dbReference type="ChEBI" id="CHEBI:58681"/>
        <dbReference type="EC" id="2.4.2.14"/>
    </reaction>
</comment>
<evidence type="ECO:0000256" key="1">
    <source>
        <dbReference type="ARBA" id="ARBA00005209"/>
    </source>
</evidence>
<dbReference type="GO" id="GO:0004044">
    <property type="term" value="F:amidophosphoribosyltransferase activity"/>
    <property type="evidence" value="ECO:0007669"/>
    <property type="project" value="UniProtKB-UniRule"/>
</dbReference>
<accession>A0A9J7ASQ4</accession>
<evidence type="ECO:0000256" key="12">
    <source>
        <dbReference type="SAM" id="MobiDB-lite"/>
    </source>
</evidence>
<dbReference type="Gene3D" id="3.60.20.10">
    <property type="entry name" value="Glutamine Phosphoribosylpyrophosphate, subunit 1, domain 1"/>
    <property type="match status" value="1"/>
</dbReference>
<keyword evidence="7 11" id="KW-0411">Iron-sulfur</keyword>
<feature type="binding site" evidence="7 11">
    <location>
        <position position="466"/>
    </location>
    <ligand>
        <name>[4Fe-4S] cluster</name>
        <dbReference type="ChEBI" id="CHEBI:49883"/>
    </ligand>
</feature>
<evidence type="ECO:0000256" key="5">
    <source>
        <dbReference type="ARBA" id="ARBA00022755"/>
    </source>
</evidence>
<feature type="region of interest" description="Disordered" evidence="12">
    <location>
        <begin position="1"/>
        <end position="21"/>
    </location>
</feature>
<gene>
    <name evidence="7 14" type="primary">purF</name>
    <name evidence="14" type="ORF">NUH88_18470</name>
</gene>
<evidence type="ECO:0000256" key="7">
    <source>
        <dbReference type="HAMAP-Rule" id="MF_01931"/>
    </source>
</evidence>
<dbReference type="GO" id="GO:0009113">
    <property type="term" value="P:purine nucleobase biosynthetic process"/>
    <property type="evidence" value="ECO:0007669"/>
    <property type="project" value="UniProtKB-UniRule"/>
</dbReference>
<comment type="cofactor">
    <cofactor evidence="7 10">
        <name>Mg(2+)</name>
        <dbReference type="ChEBI" id="CHEBI:18420"/>
    </cofactor>
    <text evidence="7 10">Binds 1 Mg(2+) ion per subunit.</text>
</comment>
<dbReference type="AlphaFoldDB" id="A0A9J7ASQ4"/>
<dbReference type="CDD" id="cd06223">
    <property type="entry name" value="PRTases_typeI"/>
    <property type="match status" value="1"/>
</dbReference>
<dbReference type="SUPFAM" id="SSF53271">
    <property type="entry name" value="PRTase-like"/>
    <property type="match status" value="1"/>
</dbReference>
<feature type="binding site" evidence="7 11">
    <location>
        <position position="410"/>
    </location>
    <ligand>
        <name>[4Fe-4S] cluster</name>
        <dbReference type="ChEBI" id="CHEBI:49883"/>
    </ligand>
</feature>
<evidence type="ECO:0000256" key="6">
    <source>
        <dbReference type="ARBA" id="ARBA00022962"/>
    </source>
</evidence>
<feature type="binding site" evidence="7 11">
    <location>
        <position position="469"/>
    </location>
    <ligand>
        <name>[4Fe-4S] cluster</name>
        <dbReference type="ChEBI" id="CHEBI:49883"/>
    </ligand>
</feature>
<feature type="binding site" evidence="7 10">
    <location>
        <position position="374"/>
    </location>
    <ligand>
        <name>Mg(2+)</name>
        <dbReference type="ChEBI" id="CHEBI:18420"/>
    </ligand>
</feature>
<dbReference type="Gene3D" id="3.40.50.2020">
    <property type="match status" value="1"/>
</dbReference>
<name>A0A9J7ASQ4_9PROT</name>
<dbReference type="InterPro" id="IPR035584">
    <property type="entry name" value="PurF_N"/>
</dbReference>
<dbReference type="GO" id="GO:0006189">
    <property type="term" value="P:'de novo' IMP biosynthetic process"/>
    <property type="evidence" value="ECO:0007669"/>
    <property type="project" value="UniProtKB-UniRule"/>
</dbReference>
<dbReference type="EMBL" id="CP102480">
    <property type="protein sequence ID" value="UUX49372.1"/>
    <property type="molecule type" value="Genomic_DNA"/>
</dbReference>
<dbReference type="InterPro" id="IPR005854">
    <property type="entry name" value="PurF"/>
</dbReference>
<dbReference type="GO" id="GO:0051539">
    <property type="term" value="F:4 iron, 4 sulfur cluster binding"/>
    <property type="evidence" value="ECO:0007669"/>
    <property type="project" value="UniProtKB-KW"/>
</dbReference>
<keyword evidence="7 10" id="KW-0479">Metal-binding</keyword>
<dbReference type="InterPro" id="IPR017932">
    <property type="entry name" value="GATase_2_dom"/>
</dbReference>
<dbReference type="SUPFAM" id="SSF56235">
    <property type="entry name" value="N-terminal nucleophile aminohydrolases (Ntn hydrolases)"/>
    <property type="match status" value="1"/>
</dbReference>
<dbReference type="PIRSF" id="PIRSF000485">
    <property type="entry name" value="Amd_phspho_trans"/>
    <property type="match status" value="1"/>
</dbReference>
<dbReference type="NCBIfam" id="TIGR01134">
    <property type="entry name" value="purF"/>
    <property type="match status" value="1"/>
</dbReference>
<organism evidence="14 15">
    <name type="scientific">Nisaea acidiphila</name>
    <dbReference type="NCBI Taxonomy" id="1862145"/>
    <lineage>
        <taxon>Bacteria</taxon>
        <taxon>Pseudomonadati</taxon>
        <taxon>Pseudomonadota</taxon>
        <taxon>Alphaproteobacteria</taxon>
        <taxon>Rhodospirillales</taxon>
        <taxon>Thalassobaculaceae</taxon>
        <taxon>Nisaea</taxon>
    </lineage>
</organism>
<dbReference type="EC" id="2.4.2.14" evidence="7"/>
<keyword evidence="5 7" id="KW-0658">Purine biosynthesis</keyword>
<evidence type="ECO:0000256" key="8">
    <source>
        <dbReference type="PIRNR" id="PIRNR000485"/>
    </source>
</evidence>
<evidence type="ECO:0000256" key="4">
    <source>
        <dbReference type="ARBA" id="ARBA00022679"/>
    </source>
</evidence>
<feature type="binding site" evidence="7 11">
    <location>
        <position position="264"/>
    </location>
    <ligand>
        <name>[4Fe-4S] cluster</name>
        <dbReference type="ChEBI" id="CHEBI:49883"/>
    </ligand>
</feature>
<dbReference type="PROSITE" id="PS51278">
    <property type="entry name" value="GATASE_TYPE_2"/>
    <property type="match status" value="1"/>
</dbReference>
<comment type="function">
    <text evidence="7">Catalyzes the formation of phosphoribosylamine from phosphoribosylpyrophosphate (PRPP) and glutamine.</text>
</comment>
<evidence type="ECO:0000256" key="2">
    <source>
        <dbReference type="ARBA" id="ARBA00010138"/>
    </source>
</evidence>
<feature type="domain" description="Glutamine amidotransferase type-2" evidence="13">
    <location>
        <begin position="27"/>
        <end position="248"/>
    </location>
</feature>
<sequence length="497" mass="53747">MTEKDEPLDHSPQHDSQHDDDHLHEECGVFGIFGAPEAAPLTALGLHALQHRGQESCGIVSWDGAQFHAHRALGHVGENFGDDSAKIVGQLKGHAAIGHNRYATTGATNLRNVQPLFADFEFGGMALCHNGNLTNAIDLRDSLVRQGCLFQSTSDTETIIHLVARSPQQTVLDRVIDAMQKIVGAYSLVCLTRDALIGIRDPHGVRPLVLGKVGDAHILTSESCALDIIGADFVRDIEPGEVVMITSDGVQSLKPFAAKPSRFCIFEYIYFARPDSVMEGKSVYNARKEIGAVLAKESHVEADVVVPVPDSGVPAAIGYAAAAGVPFDLGIIRNHYVGRTFIEPTDHVRHLGVKLKHNANTAQLKGKRVVLVDDSIVRGTTSTKIVEMVRQAGAKEVHMRIASPPTTHSCFYGVDTPQREKLLAARMSVEEMAELIGVDSLAFISHDGLYKAVGEAARDNDKPQYCDACFTGDYPISLIDQNDGSNVRQLSLLAEAS</sequence>
<reference evidence="14" key="1">
    <citation type="submission" date="2022-08" db="EMBL/GenBank/DDBJ databases">
        <title>Nisaea acidiphila sp. nov., isolated from a marine algal debris and emended description of the genus Nisaea Urios et al. 2008.</title>
        <authorList>
            <person name="Kwon K."/>
        </authorList>
    </citation>
    <scope>NUCLEOTIDE SEQUENCE</scope>
    <source>
        <strain evidence="14">MEBiC11861</strain>
    </source>
</reference>
<keyword evidence="15" id="KW-1185">Reference proteome</keyword>
<keyword evidence="3 7" id="KW-0328">Glycosyltransferase</keyword>
<keyword evidence="7 10" id="KW-0460">Magnesium</keyword>
<dbReference type="Pfam" id="PF13522">
    <property type="entry name" value="GATase_6"/>
    <property type="match status" value="1"/>
</dbReference>
<protein>
    <recommendedName>
        <fullName evidence="7">Amidophosphoribosyltransferase</fullName>
        <shortName evidence="7">ATase</shortName>
        <ecNumber evidence="7">2.4.2.14</ecNumber>
    </recommendedName>
    <alternativeName>
        <fullName evidence="7">Glutamine phosphoribosylpyrophosphate amidotransferase</fullName>
        <shortName evidence="7">GPATase</shortName>
    </alternativeName>
</protein>
<comment type="cofactor">
    <cofactor evidence="7 11">
        <name>[4Fe-4S] cluster</name>
        <dbReference type="ChEBI" id="CHEBI:49883"/>
    </cofactor>
    <text evidence="7 11">Binds 1 [4Fe-4S] cluster per subunit.</text>
</comment>